<dbReference type="GO" id="GO:0016787">
    <property type="term" value="F:hydrolase activity"/>
    <property type="evidence" value="ECO:0007669"/>
    <property type="project" value="InterPro"/>
</dbReference>
<organism evidence="4 7">
    <name type="scientific">Salvelinus namaycush</name>
    <name type="common">Lake trout</name>
    <name type="synonym">Salmo namaycush</name>
    <dbReference type="NCBI Taxonomy" id="8040"/>
    <lineage>
        <taxon>Eukaryota</taxon>
        <taxon>Metazoa</taxon>
        <taxon>Chordata</taxon>
        <taxon>Craniata</taxon>
        <taxon>Vertebrata</taxon>
        <taxon>Euteleostomi</taxon>
        <taxon>Actinopterygii</taxon>
        <taxon>Neopterygii</taxon>
        <taxon>Teleostei</taxon>
        <taxon>Protacanthopterygii</taxon>
        <taxon>Salmoniformes</taxon>
        <taxon>Salmonidae</taxon>
        <taxon>Salmoninae</taxon>
        <taxon>Salvelinus</taxon>
    </lineage>
</organism>
<dbReference type="SMART" id="SM00892">
    <property type="entry name" value="Endonuclease_NS"/>
    <property type="match status" value="1"/>
</dbReference>
<dbReference type="PANTHER" id="PTHR21472:SF15">
    <property type="entry name" value="ENDONUCLEASE DOMAIN-CONTAINING 1 PROTEIN-RELATED"/>
    <property type="match status" value="1"/>
</dbReference>
<evidence type="ECO:0000313" key="6">
    <source>
        <dbReference type="RefSeq" id="XP_038842070.1"/>
    </source>
</evidence>
<dbReference type="InterPro" id="IPR044925">
    <property type="entry name" value="His-Me_finger_sf"/>
</dbReference>
<evidence type="ECO:0000313" key="8">
    <source>
        <dbReference type="RefSeq" id="XP_038842538.1"/>
    </source>
</evidence>
<accession>A0A8U0U7Y3</accession>
<evidence type="ECO:0000259" key="3">
    <source>
        <dbReference type="SMART" id="SM00892"/>
    </source>
</evidence>
<dbReference type="InterPro" id="IPR001604">
    <property type="entry name" value="Endo_G_ENPP1-like_dom"/>
</dbReference>
<feature type="compositionally biased region" description="Acidic residues" evidence="1">
    <location>
        <begin position="345"/>
        <end position="359"/>
    </location>
</feature>
<dbReference type="Proteomes" id="UP000808372">
    <property type="component" value="Unplaced"/>
</dbReference>
<dbReference type="KEGG" id="snh:120041216"/>
<feature type="region of interest" description="Disordered" evidence="1">
    <location>
        <begin position="312"/>
        <end position="359"/>
    </location>
</feature>
<dbReference type="KEGG" id="snh:120041750"/>
<dbReference type="InterPro" id="IPR044929">
    <property type="entry name" value="DNA/RNA_non-sp_Endonuclease_sf"/>
</dbReference>
<dbReference type="SUPFAM" id="SSF54060">
    <property type="entry name" value="His-Me finger endonucleases"/>
    <property type="match status" value="1"/>
</dbReference>
<feature type="domain" description="ENPP1-3/EXOG-like endonuclease/phosphodiesterase" evidence="2">
    <location>
        <begin position="79"/>
        <end position="295"/>
    </location>
</feature>
<proteinExistence type="predicted"/>
<reference evidence="5 6" key="1">
    <citation type="submission" date="2025-04" db="UniProtKB">
        <authorList>
            <consortium name="RefSeq"/>
        </authorList>
    </citation>
    <scope>IDENTIFICATION</scope>
    <source>
        <tissue evidence="5 6">White muscle</tissue>
    </source>
</reference>
<dbReference type="GeneID" id="120041216"/>
<dbReference type="InterPro" id="IPR039015">
    <property type="entry name" value="ENDOD1"/>
</dbReference>
<name>A0A8U0U7Y3_SALNM</name>
<feature type="domain" description="DNA/RNA non-specific endonuclease/pyrophosphatase/phosphodiesterase" evidence="3">
    <location>
        <begin position="78"/>
        <end position="301"/>
    </location>
</feature>
<gene>
    <name evidence="5 6 7" type="primary">LOC120041216</name>
    <name evidence="8 9 10" type="synonym">LOC120041750</name>
</gene>
<dbReference type="SMART" id="SM00477">
    <property type="entry name" value="NUC"/>
    <property type="match status" value="1"/>
</dbReference>
<dbReference type="RefSeq" id="XP_038842540.1">
    <property type="nucleotide sequence ID" value="XM_038986612.1"/>
</dbReference>
<feature type="compositionally biased region" description="Basic and acidic residues" evidence="1">
    <location>
        <begin position="315"/>
        <end position="344"/>
    </location>
</feature>
<dbReference type="RefSeq" id="XP_038842071.1">
    <property type="nucleotide sequence ID" value="XM_038986143.1"/>
</dbReference>
<dbReference type="GO" id="GO:0046872">
    <property type="term" value="F:metal ion binding"/>
    <property type="evidence" value="ECO:0007669"/>
    <property type="project" value="InterPro"/>
</dbReference>
<evidence type="ECO:0000313" key="4">
    <source>
        <dbReference type="Proteomes" id="UP000808372"/>
    </source>
</evidence>
<dbReference type="AlphaFoldDB" id="A0A8U0U7Y3"/>
<protein>
    <submittedName>
        <fullName evidence="5 6">Endonuclease domain-containing 1 protein-like isoform X1</fullName>
    </submittedName>
</protein>
<evidence type="ECO:0000256" key="1">
    <source>
        <dbReference type="SAM" id="MobiDB-lite"/>
    </source>
</evidence>
<dbReference type="GO" id="GO:0003676">
    <property type="term" value="F:nucleic acid binding"/>
    <property type="evidence" value="ECO:0007669"/>
    <property type="project" value="InterPro"/>
</dbReference>
<evidence type="ECO:0000259" key="2">
    <source>
        <dbReference type="SMART" id="SM00477"/>
    </source>
</evidence>
<keyword evidence="4" id="KW-1185">Reference proteome</keyword>
<evidence type="ECO:0000313" key="10">
    <source>
        <dbReference type="RefSeq" id="XP_038842540.1"/>
    </source>
</evidence>
<evidence type="ECO:0000313" key="5">
    <source>
        <dbReference type="RefSeq" id="XP_038842069.1"/>
    </source>
</evidence>
<sequence>MCWVPNQEPHTELTVHHCHFPGREKFCLKMCWVNKFSDVPDCEKFFLDGQTPNLPGILDGGTVQNQNRYKPICQKYKTIYRFATLYDTTNRIPVFSAYNFTGPGCNRTSQTWMIEPQLENFNIKEMKTQQELKVLNNKTDIRVDHQAADADYSATISSMDLDRGHLFPCKATPDDDTVRSTFTLTNVVPQERGFNRGRWCKMEGRFRVALMNCKNNNNQIEAYVVTGAVPNDNNVILNNRVNIPDLMWTAFCCYNNKIKKWMAGAYWGENKKDNGKILNLETLGALEVKLKKSYNVDIKVFHDKCPRKVNVQQVEHVDEVEPGKKTEGSGEGSNKMERTSGELKECDDEDGCDCDCDEK</sequence>
<evidence type="ECO:0000313" key="9">
    <source>
        <dbReference type="RefSeq" id="XP_038842539.1"/>
    </source>
</evidence>
<dbReference type="PANTHER" id="PTHR21472">
    <property type="entry name" value="ENDONUCLEASE DOMAIN-CONTAINING 1 PROTEIN ENDOD1"/>
    <property type="match status" value="1"/>
</dbReference>
<evidence type="ECO:0000313" key="7">
    <source>
        <dbReference type="RefSeq" id="XP_038842071.1"/>
    </source>
</evidence>
<dbReference type="RefSeq" id="XP_038842539.1">
    <property type="nucleotide sequence ID" value="XM_038986611.1"/>
</dbReference>
<dbReference type="Pfam" id="PF01223">
    <property type="entry name" value="Endonuclease_NS"/>
    <property type="match status" value="1"/>
</dbReference>
<dbReference type="Gene3D" id="3.40.570.10">
    <property type="entry name" value="Extracellular Endonuclease, subunit A"/>
    <property type="match status" value="1"/>
</dbReference>
<dbReference type="RefSeq" id="XP_038842069.1">
    <property type="nucleotide sequence ID" value="XM_038986141.1"/>
</dbReference>
<dbReference type="RefSeq" id="XP_038842538.1">
    <property type="nucleotide sequence ID" value="XM_038986610.1"/>
</dbReference>
<dbReference type="InterPro" id="IPR020821">
    <property type="entry name" value="ENPP1-3/EXOG-like_nuc-like"/>
</dbReference>
<dbReference type="RefSeq" id="XP_038842070.1">
    <property type="nucleotide sequence ID" value="XM_038986142.1"/>
</dbReference>